<dbReference type="Proteomes" id="UP001595621">
    <property type="component" value="Unassembled WGS sequence"/>
</dbReference>
<dbReference type="InterPro" id="IPR029058">
    <property type="entry name" value="AB_hydrolase_fold"/>
</dbReference>
<accession>A0ABV7G7Z9</accession>
<dbReference type="EMBL" id="JBHRTD010000006">
    <property type="protein sequence ID" value="MFC3137642.1"/>
    <property type="molecule type" value="Genomic_DNA"/>
</dbReference>
<reference evidence="3" key="1">
    <citation type="journal article" date="2019" name="Int. J. Syst. Evol. Microbiol.">
        <title>The Global Catalogue of Microorganisms (GCM) 10K type strain sequencing project: providing services to taxonomists for standard genome sequencing and annotation.</title>
        <authorList>
            <consortium name="The Broad Institute Genomics Platform"/>
            <consortium name="The Broad Institute Genome Sequencing Center for Infectious Disease"/>
            <person name="Wu L."/>
            <person name="Ma J."/>
        </authorList>
    </citation>
    <scope>NUCLEOTIDE SEQUENCE [LARGE SCALE GENOMIC DNA]</scope>
    <source>
        <strain evidence="3">KCTC 52277</strain>
    </source>
</reference>
<protein>
    <submittedName>
        <fullName evidence="2">Alpha/beta fold hydrolase</fullName>
    </submittedName>
</protein>
<dbReference type="Pfam" id="PF12146">
    <property type="entry name" value="Hydrolase_4"/>
    <property type="match status" value="1"/>
</dbReference>
<gene>
    <name evidence="2" type="ORF">ACFOE0_05490</name>
</gene>
<keyword evidence="2" id="KW-0378">Hydrolase</keyword>
<evidence type="ECO:0000313" key="2">
    <source>
        <dbReference type="EMBL" id="MFC3137642.1"/>
    </source>
</evidence>
<proteinExistence type="predicted"/>
<dbReference type="RefSeq" id="WP_248935110.1">
    <property type="nucleotide sequence ID" value="NZ_JAKILF010000002.1"/>
</dbReference>
<dbReference type="SUPFAM" id="SSF53474">
    <property type="entry name" value="alpha/beta-Hydrolases"/>
    <property type="match status" value="1"/>
</dbReference>
<comment type="caution">
    <text evidence="2">The sequence shown here is derived from an EMBL/GenBank/DDBJ whole genome shotgun (WGS) entry which is preliminary data.</text>
</comment>
<sequence length="259" mass="28396">MTQQGNCRLVLLPGMDGTGKLFVPLLRHLAGIRVQVIGLPQGGPQDYLALAEYVKRQLPEGDVILLAESFSGGIAACLSRQSLPNLKGIIFVASFLSSPQPLLSAIASRLFTLLSPAQLLNLPMANRVIRRYFLEREASDRQIADLKEAITAVDPRVLARRLELISQMRFERFHSEVPAVCLQAEEDTLVGADKLNDFRQAYMGMMLAKLPGSHFTLNTHPEAGARAILQGVDWLLAKGVSIESTRDFSPGFSGEKDTL</sequence>
<name>A0ABV7G7Z9_9GAMM</name>
<dbReference type="GO" id="GO:0016787">
    <property type="term" value="F:hydrolase activity"/>
    <property type="evidence" value="ECO:0007669"/>
    <property type="project" value="UniProtKB-KW"/>
</dbReference>
<keyword evidence="3" id="KW-1185">Reference proteome</keyword>
<feature type="domain" description="Serine aminopeptidase S33" evidence="1">
    <location>
        <begin position="45"/>
        <end position="198"/>
    </location>
</feature>
<evidence type="ECO:0000259" key="1">
    <source>
        <dbReference type="Pfam" id="PF12146"/>
    </source>
</evidence>
<evidence type="ECO:0000313" key="3">
    <source>
        <dbReference type="Proteomes" id="UP001595621"/>
    </source>
</evidence>
<dbReference type="InterPro" id="IPR022742">
    <property type="entry name" value="Hydrolase_4"/>
</dbReference>
<organism evidence="2 3">
    <name type="scientific">Shewanella submarina</name>
    <dbReference type="NCBI Taxonomy" id="2016376"/>
    <lineage>
        <taxon>Bacteria</taxon>
        <taxon>Pseudomonadati</taxon>
        <taxon>Pseudomonadota</taxon>
        <taxon>Gammaproteobacteria</taxon>
        <taxon>Alteromonadales</taxon>
        <taxon>Shewanellaceae</taxon>
        <taxon>Shewanella</taxon>
    </lineage>
</organism>
<dbReference type="Gene3D" id="3.40.50.1820">
    <property type="entry name" value="alpha/beta hydrolase"/>
    <property type="match status" value="1"/>
</dbReference>